<organism evidence="1 2">
    <name type="scientific">Ancylostoma duodenale</name>
    <dbReference type="NCBI Taxonomy" id="51022"/>
    <lineage>
        <taxon>Eukaryota</taxon>
        <taxon>Metazoa</taxon>
        <taxon>Ecdysozoa</taxon>
        <taxon>Nematoda</taxon>
        <taxon>Chromadorea</taxon>
        <taxon>Rhabditida</taxon>
        <taxon>Rhabditina</taxon>
        <taxon>Rhabditomorpha</taxon>
        <taxon>Strongyloidea</taxon>
        <taxon>Ancylostomatidae</taxon>
        <taxon>Ancylostomatinae</taxon>
        <taxon>Ancylostoma</taxon>
    </lineage>
</organism>
<keyword evidence="2" id="KW-1185">Reference proteome</keyword>
<dbReference type="GO" id="GO:0005886">
    <property type="term" value="C:plasma membrane"/>
    <property type="evidence" value="ECO:0007669"/>
    <property type="project" value="TreeGrafter"/>
</dbReference>
<sequence length="89" mass="10229">MAIYGEEFGIRIYDHVGSFMEMLTLLYSSLSFALYCSMSNDFLTTFRTLFMPWWNDDKDAFSGSYIAVNTSAVGFRRNRRRATEAVIGP</sequence>
<dbReference type="EMBL" id="KN726153">
    <property type="protein sequence ID" value="KIH69454.1"/>
    <property type="molecule type" value="Genomic_DNA"/>
</dbReference>
<reference evidence="1 2" key="1">
    <citation type="submission" date="2013-12" db="EMBL/GenBank/DDBJ databases">
        <title>Draft genome of the parsitic nematode Ancylostoma duodenale.</title>
        <authorList>
            <person name="Mitreva M."/>
        </authorList>
    </citation>
    <scope>NUCLEOTIDE SEQUENCE [LARGE SCALE GENOMIC DNA]</scope>
    <source>
        <strain evidence="1 2">Zhejiang</strain>
    </source>
</reference>
<accession>A0A0C2HCP5</accession>
<dbReference type="OrthoDB" id="5864054at2759"/>
<dbReference type="PANTHER" id="PTHR46273">
    <property type="entry name" value="MYOSUPPRESSIN RECEPTOR 1, ISOFORM B-RELATED"/>
    <property type="match status" value="1"/>
</dbReference>
<dbReference type="AlphaFoldDB" id="A0A0C2HCP5"/>
<evidence type="ECO:0000313" key="2">
    <source>
        <dbReference type="Proteomes" id="UP000054047"/>
    </source>
</evidence>
<dbReference type="InterPro" id="IPR053219">
    <property type="entry name" value="GPCR_Dmsr-1"/>
</dbReference>
<dbReference type="GO" id="GO:0008528">
    <property type="term" value="F:G protein-coupled peptide receptor activity"/>
    <property type="evidence" value="ECO:0007669"/>
    <property type="project" value="TreeGrafter"/>
</dbReference>
<dbReference type="PANTHER" id="PTHR46273:SF7">
    <property type="entry name" value="G PROTEIN-COUPLED RECEPTOR EGL-6 ISOFORM B"/>
    <property type="match status" value="1"/>
</dbReference>
<name>A0A0C2HCP5_9BILA</name>
<dbReference type="Proteomes" id="UP000054047">
    <property type="component" value="Unassembled WGS sequence"/>
</dbReference>
<protein>
    <submittedName>
        <fullName evidence="1">Uncharacterized protein</fullName>
    </submittedName>
</protein>
<gene>
    <name evidence="1" type="ORF">ANCDUO_00202</name>
</gene>
<evidence type="ECO:0000313" key="1">
    <source>
        <dbReference type="EMBL" id="KIH69454.1"/>
    </source>
</evidence>
<proteinExistence type="predicted"/>